<evidence type="ECO:0000313" key="3">
    <source>
        <dbReference type="Proteomes" id="UP000747542"/>
    </source>
</evidence>
<sequence length="127" mass="13468">MTNHSITVVLMTLLFTCSGAARSLPLSTKRNGEFLSPYQAAGVVLEAASKPCSSVILLTDGRNSPFSESDGIRQLVATWSVGVFEVAVDGHDANVTQAQLSLVVDAARRVGISHITTEAGRSLSHHY</sequence>
<dbReference type="EMBL" id="JAHLQT010038275">
    <property type="protein sequence ID" value="KAG7156904.1"/>
    <property type="molecule type" value="Genomic_DNA"/>
</dbReference>
<reference evidence="2" key="1">
    <citation type="journal article" date="2021" name="Sci. Adv.">
        <title>The American lobster genome reveals insights on longevity, neural, and immune adaptations.</title>
        <authorList>
            <person name="Polinski J.M."/>
            <person name="Zimin A.V."/>
            <person name="Clark K.F."/>
            <person name="Kohn A.B."/>
            <person name="Sadowski N."/>
            <person name="Timp W."/>
            <person name="Ptitsyn A."/>
            <person name="Khanna P."/>
            <person name="Romanova D.Y."/>
            <person name="Williams P."/>
            <person name="Greenwood S.J."/>
            <person name="Moroz L.L."/>
            <person name="Walt D.R."/>
            <person name="Bodnar A.G."/>
        </authorList>
    </citation>
    <scope>NUCLEOTIDE SEQUENCE</scope>
    <source>
        <strain evidence="2">GMGI-L3</strain>
    </source>
</reference>
<proteinExistence type="predicted"/>
<feature type="chain" id="PRO_5035262760" evidence="1">
    <location>
        <begin position="22"/>
        <end position="127"/>
    </location>
</feature>
<dbReference type="AlphaFoldDB" id="A0A8J5MMK0"/>
<dbReference type="Proteomes" id="UP000747542">
    <property type="component" value="Unassembled WGS sequence"/>
</dbReference>
<evidence type="ECO:0000256" key="1">
    <source>
        <dbReference type="SAM" id="SignalP"/>
    </source>
</evidence>
<keyword evidence="3" id="KW-1185">Reference proteome</keyword>
<accession>A0A8J5MMK0</accession>
<comment type="caution">
    <text evidence="2">The sequence shown here is derived from an EMBL/GenBank/DDBJ whole genome shotgun (WGS) entry which is preliminary data.</text>
</comment>
<keyword evidence="2" id="KW-0675">Receptor</keyword>
<organism evidence="2 3">
    <name type="scientific">Homarus americanus</name>
    <name type="common">American lobster</name>
    <dbReference type="NCBI Taxonomy" id="6706"/>
    <lineage>
        <taxon>Eukaryota</taxon>
        <taxon>Metazoa</taxon>
        <taxon>Ecdysozoa</taxon>
        <taxon>Arthropoda</taxon>
        <taxon>Crustacea</taxon>
        <taxon>Multicrustacea</taxon>
        <taxon>Malacostraca</taxon>
        <taxon>Eumalacostraca</taxon>
        <taxon>Eucarida</taxon>
        <taxon>Decapoda</taxon>
        <taxon>Pleocyemata</taxon>
        <taxon>Astacidea</taxon>
        <taxon>Nephropoidea</taxon>
        <taxon>Nephropidae</taxon>
        <taxon>Homarus</taxon>
    </lineage>
</organism>
<feature type="signal peptide" evidence="1">
    <location>
        <begin position="1"/>
        <end position="21"/>
    </location>
</feature>
<protein>
    <submittedName>
        <fullName evidence="2">Putative variant ionotropic glutamate receptor-like 29</fullName>
    </submittedName>
</protein>
<gene>
    <name evidence="2" type="primary">viGluR-L29</name>
    <name evidence="2" type="ORF">Hamer_G015828</name>
</gene>
<evidence type="ECO:0000313" key="2">
    <source>
        <dbReference type="EMBL" id="KAG7156904.1"/>
    </source>
</evidence>
<name>A0A8J5MMK0_HOMAM</name>
<keyword evidence="1" id="KW-0732">Signal</keyword>